<dbReference type="AlphaFoldDB" id="A0A381TBN8"/>
<evidence type="ECO:0000256" key="2">
    <source>
        <dbReference type="ARBA" id="ARBA00022748"/>
    </source>
</evidence>
<dbReference type="PANTHER" id="PTHR43653">
    <property type="entry name" value="CYTOCHROME C ASSEMBLY PROTEIN-RELATED"/>
    <property type="match status" value="1"/>
</dbReference>
<organism evidence="4">
    <name type="scientific">marine metagenome</name>
    <dbReference type="NCBI Taxonomy" id="408172"/>
    <lineage>
        <taxon>unclassified sequences</taxon>
        <taxon>metagenomes</taxon>
        <taxon>ecological metagenomes</taxon>
    </lineage>
</organism>
<keyword evidence="3" id="KW-0472">Membrane</keyword>
<feature type="transmembrane region" description="Helical" evidence="3">
    <location>
        <begin position="6"/>
        <end position="27"/>
    </location>
</feature>
<dbReference type="EMBL" id="UINC01004040">
    <property type="protein sequence ID" value="SVA11303.1"/>
    <property type="molecule type" value="Genomic_DNA"/>
</dbReference>
<keyword evidence="3" id="KW-0812">Transmembrane</keyword>
<keyword evidence="3" id="KW-1133">Transmembrane helix</keyword>
<dbReference type="GO" id="GO:0015232">
    <property type="term" value="F:heme transmembrane transporter activity"/>
    <property type="evidence" value="ECO:0007669"/>
    <property type="project" value="InterPro"/>
</dbReference>
<accession>A0A381TBN8</accession>
<dbReference type="GO" id="GO:0017004">
    <property type="term" value="P:cytochrome complex assembly"/>
    <property type="evidence" value="ECO:0007669"/>
    <property type="project" value="UniProtKB-KW"/>
</dbReference>
<reference evidence="4" key="1">
    <citation type="submission" date="2018-05" db="EMBL/GenBank/DDBJ databases">
        <authorList>
            <person name="Lanie J.A."/>
            <person name="Ng W.-L."/>
            <person name="Kazmierczak K.M."/>
            <person name="Andrzejewski T.M."/>
            <person name="Davidsen T.M."/>
            <person name="Wayne K.J."/>
            <person name="Tettelin H."/>
            <person name="Glass J.I."/>
            <person name="Rusch D."/>
            <person name="Podicherti R."/>
            <person name="Tsui H.-C.T."/>
            <person name="Winkler M.E."/>
        </authorList>
    </citation>
    <scope>NUCLEOTIDE SEQUENCE</scope>
</reference>
<evidence type="ECO:0000256" key="1">
    <source>
        <dbReference type="ARBA" id="ARBA00009186"/>
    </source>
</evidence>
<feature type="non-terminal residue" evidence="4">
    <location>
        <position position="134"/>
    </location>
</feature>
<dbReference type="InterPro" id="IPR003567">
    <property type="entry name" value="Cyt_c_biogenesis"/>
</dbReference>
<evidence type="ECO:0000256" key="3">
    <source>
        <dbReference type="SAM" id="Phobius"/>
    </source>
</evidence>
<keyword evidence="2" id="KW-0201">Cytochrome c-type biogenesis</keyword>
<gene>
    <name evidence="4" type="ORF">METZ01_LOCUS64157</name>
</gene>
<evidence type="ECO:0008006" key="5">
    <source>
        <dbReference type="Google" id="ProtNLM"/>
    </source>
</evidence>
<dbReference type="GO" id="GO:0016020">
    <property type="term" value="C:membrane"/>
    <property type="evidence" value="ECO:0007669"/>
    <property type="project" value="InterPro"/>
</dbReference>
<proteinExistence type="inferred from homology"/>
<dbReference type="PANTHER" id="PTHR43653:SF1">
    <property type="entry name" value="CYTOCHROME C-TYPE BIOGENESIS PROTEIN CCMF"/>
    <property type="match status" value="1"/>
</dbReference>
<sequence>MASLGSFLLLAAFVVCAYAATASFVGGRQRSARLIESGIGAFYLLTALMAMASAVMVHAFVTENYSIRYVDRYSDSAQPLFYKLTSYWGGLDGSIMFWVFLLAVFGSIAVATNRERQRELIPYVVTVISCVQLF</sequence>
<name>A0A381TBN8_9ZZZZ</name>
<comment type="similarity">
    <text evidence="1">Belongs to the CcmF/CycK/Ccl1/NrfE/CcsA family.</text>
</comment>
<feature type="transmembrane region" description="Helical" evidence="3">
    <location>
        <begin position="39"/>
        <end position="61"/>
    </location>
</feature>
<feature type="transmembrane region" description="Helical" evidence="3">
    <location>
        <begin position="95"/>
        <end position="112"/>
    </location>
</feature>
<protein>
    <recommendedName>
        <fullName evidence="5">Cytochrome c assembly protein domain-containing protein</fullName>
    </recommendedName>
</protein>
<evidence type="ECO:0000313" key="4">
    <source>
        <dbReference type="EMBL" id="SVA11303.1"/>
    </source>
</evidence>